<feature type="transmembrane region" description="Helical" evidence="2">
    <location>
        <begin position="288"/>
        <end position="306"/>
    </location>
</feature>
<feature type="region of interest" description="Disordered" evidence="1">
    <location>
        <begin position="315"/>
        <end position="334"/>
    </location>
</feature>
<feature type="transmembrane region" description="Helical" evidence="2">
    <location>
        <begin position="102"/>
        <end position="126"/>
    </location>
</feature>
<feature type="compositionally biased region" description="Basic and acidic residues" evidence="1">
    <location>
        <begin position="315"/>
        <end position="325"/>
    </location>
</feature>
<gene>
    <name evidence="3" type="ORF">PAI11_20080</name>
</gene>
<organism evidence="3 4">
    <name type="scientific">Patulibacter medicamentivorans</name>
    <dbReference type="NCBI Taxonomy" id="1097667"/>
    <lineage>
        <taxon>Bacteria</taxon>
        <taxon>Bacillati</taxon>
        <taxon>Actinomycetota</taxon>
        <taxon>Thermoleophilia</taxon>
        <taxon>Solirubrobacterales</taxon>
        <taxon>Patulibacteraceae</taxon>
        <taxon>Patulibacter</taxon>
    </lineage>
</organism>
<keyword evidence="2" id="KW-0812">Transmembrane</keyword>
<dbReference type="PANTHER" id="PTHR35337:SF1">
    <property type="entry name" value="SLR1478 PROTEIN"/>
    <property type="match status" value="1"/>
</dbReference>
<feature type="transmembrane region" description="Helical" evidence="2">
    <location>
        <begin position="264"/>
        <end position="282"/>
    </location>
</feature>
<evidence type="ECO:0000256" key="1">
    <source>
        <dbReference type="SAM" id="MobiDB-lite"/>
    </source>
</evidence>
<dbReference type="PANTHER" id="PTHR35337">
    <property type="entry name" value="SLR1478 PROTEIN"/>
    <property type="match status" value="1"/>
</dbReference>
<keyword evidence="4" id="KW-1185">Reference proteome</keyword>
<sequence length="334" mass="34691">MTLSRFLDDRGSSWEALEALLRRAGSRPERLGADGVLQLGAAYRSAAADLAYARRAFPQDPVVARLEQLVRRARALVYARSGPRASLRTFVSRGYWRLVRGFGGWLGLSAAALLLPALVVGVWAALDPAVAATIVPGDFIDGAAPPSLDRGLSSSESAAFSSQLFTNNIRVTFMAFVAGIGCVLPGVLLLAYNGAILGAVLGVAAANGHLDTVLRLVTAHGVLELSCIVVAGAAGMVVGWSLVDPGDRPRRLAVRDRARPAIGAVIGTAPVLVLCGLIEGFVSPAGMPAVVVAAIGLGSAGTYWALVRIRGREPDAGRASDEDRAGPLAQPTWA</sequence>
<keyword evidence="2" id="KW-0472">Membrane</keyword>
<accession>H0E5B7</accession>
<feature type="transmembrane region" description="Helical" evidence="2">
    <location>
        <begin position="171"/>
        <end position="192"/>
    </location>
</feature>
<dbReference type="OrthoDB" id="5243448at2"/>
<comment type="caution">
    <text evidence="3">The sequence shown here is derived from an EMBL/GenBank/DDBJ whole genome shotgun (WGS) entry which is preliminary data.</text>
</comment>
<dbReference type="InterPro" id="IPR002798">
    <property type="entry name" value="SpoIIM-like"/>
</dbReference>
<protein>
    <recommendedName>
        <fullName evidence="5">Integral membrane protein</fullName>
    </recommendedName>
</protein>
<feature type="transmembrane region" description="Helical" evidence="2">
    <location>
        <begin position="223"/>
        <end position="243"/>
    </location>
</feature>
<dbReference type="Pfam" id="PF01944">
    <property type="entry name" value="SpoIIM"/>
    <property type="match status" value="1"/>
</dbReference>
<reference evidence="3 4" key="1">
    <citation type="journal article" date="2013" name="Biodegradation">
        <title>Quantitative proteomic analysis of ibuprofen-degrading Patulibacter sp. strain I11.</title>
        <authorList>
            <person name="Almeida B."/>
            <person name="Kjeldal H."/>
            <person name="Lolas I."/>
            <person name="Knudsen A.D."/>
            <person name="Carvalho G."/>
            <person name="Nielsen K.L."/>
            <person name="Barreto Crespo M.T."/>
            <person name="Stensballe A."/>
            <person name="Nielsen J.L."/>
        </authorList>
    </citation>
    <scope>NUCLEOTIDE SEQUENCE [LARGE SCALE GENOMIC DNA]</scope>
    <source>
        <strain evidence="3 4">I11</strain>
    </source>
</reference>
<keyword evidence="2" id="KW-1133">Transmembrane helix</keyword>
<evidence type="ECO:0000256" key="2">
    <source>
        <dbReference type="SAM" id="Phobius"/>
    </source>
</evidence>
<dbReference type="RefSeq" id="WP_007574204.1">
    <property type="nucleotide sequence ID" value="NZ_AGUD01000154.1"/>
</dbReference>
<evidence type="ECO:0000313" key="4">
    <source>
        <dbReference type="Proteomes" id="UP000005143"/>
    </source>
</evidence>
<dbReference type="Proteomes" id="UP000005143">
    <property type="component" value="Unassembled WGS sequence"/>
</dbReference>
<evidence type="ECO:0008006" key="5">
    <source>
        <dbReference type="Google" id="ProtNLM"/>
    </source>
</evidence>
<dbReference type="EMBL" id="AGUD01000154">
    <property type="protein sequence ID" value="EHN11130.1"/>
    <property type="molecule type" value="Genomic_DNA"/>
</dbReference>
<name>H0E5B7_9ACTN</name>
<dbReference type="AlphaFoldDB" id="H0E5B7"/>
<proteinExistence type="predicted"/>
<evidence type="ECO:0000313" key="3">
    <source>
        <dbReference type="EMBL" id="EHN11130.1"/>
    </source>
</evidence>